<gene>
    <name evidence="2" type="ORF">PS2015_638</name>
</gene>
<feature type="transmembrane region" description="Helical" evidence="1">
    <location>
        <begin position="76"/>
        <end position="98"/>
    </location>
</feature>
<evidence type="ECO:0000256" key="1">
    <source>
        <dbReference type="SAM" id="Phobius"/>
    </source>
</evidence>
<accession>A0A0S2KAT0</accession>
<proteinExistence type="predicted"/>
<keyword evidence="1" id="KW-0812">Transmembrane</keyword>
<keyword evidence="1" id="KW-0472">Membrane</keyword>
<reference evidence="2 3" key="1">
    <citation type="submission" date="2015-11" db="EMBL/GenBank/DDBJ databases">
        <authorList>
            <person name="Zhang Y."/>
            <person name="Guo Z."/>
        </authorList>
    </citation>
    <scope>NUCLEOTIDE SEQUENCE [LARGE SCALE GENOMIC DNA]</scope>
    <source>
        <strain evidence="2 3">KCTC 32221</strain>
    </source>
</reference>
<feature type="transmembrane region" description="Helical" evidence="1">
    <location>
        <begin position="146"/>
        <end position="169"/>
    </location>
</feature>
<dbReference type="KEGG" id="pspi:PS2015_638"/>
<keyword evidence="3" id="KW-1185">Reference proteome</keyword>
<feature type="transmembrane region" description="Helical" evidence="1">
    <location>
        <begin position="119"/>
        <end position="140"/>
    </location>
</feature>
<evidence type="ECO:0000313" key="3">
    <source>
        <dbReference type="Proteomes" id="UP000065641"/>
    </source>
</evidence>
<dbReference type="AlphaFoldDB" id="A0A0S2KAT0"/>
<evidence type="ECO:0000313" key="2">
    <source>
        <dbReference type="EMBL" id="ALO45321.1"/>
    </source>
</evidence>
<keyword evidence="1" id="KW-1133">Transmembrane helix</keyword>
<organism evidence="2 3">
    <name type="scientific">Pseudohongiella spirulinae</name>
    <dbReference type="NCBI Taxonomy" id="1249552"/>
    <lineage>
        <taxon>Bacteria</taxon>
        <taxon>Pseudomonadati</taxon>
        <taxon>Pseudomonadota</taxon>
        <taxon>Gammaproteobacteria</taxon>
        <taxon>Pseudomonadales</taxon>
        <taxon>Pseudohongiellaceae</taxon>
        <taxon>Pseudohongiella</taxon>
    </lineage>
</organism>
<dbReference type="EMBL" id="CP013189">
    <property type="protein sequence ID" value="ALO45321.1"/>
    <property type="molecule type" value="Genomic_DNA"/>
</dbReference>
<sequence>MAIYNNGESFYLNGVANPLSPERRQALPAHAFTHERLLSLLQIYNYSMVIQCVLIAPAIGYAFIRKLQLDPVSFETISVLAALISAPVFIIWISTLALRDGVTTFSLSDVNYQSAPSSSLYRFYALSGSNLFVVFISAPWGDGWHLPFAVVPPVGLFAVVTVLASHRLFRQSQQTK</sequence>
<dbReference type="Proteomes" id="UP000065641">
    <property type="component" value="Chromosome"/>
</dbReference>
<name>A0A0S2KAT0_9GAMM</name>
<protein>
    <submittedName>
        <fullName evidence="2">Uncharacterized protein</fullName>
    </submittedName>
</protein>
<feature type="transmembrane region" description="Helical" evidence="1">
    <location>
        <begin position="43"/>
        <end position="64"/>
    </location>
</feature>